<keyword evidence="3" id="KW-0809">Transit peptide</keyword>
<name>A0A0D7AZ68_9AGAR</name>
<keyword evidence="8" id="KW-1185">Reference proteome</keyword>
<dbReference type="OrthoDB" id="5947505at2759"/>
<organism evidence="7 8">
    <name type="scientific">Cylindrobasidium torrendii FP15055 ss-10</name>
    <dbReference type="NCBI Taxonomy" id="1314674"/>
    <lineage>
        <taxon>Eukaryota</taxon>
        <taxon>Fungi</taxon>
        <taxon>Dikarya</taxon>
        <taxon>Basidiomycota</taxon>
        <taxon>Agaricomycotina</taxon>
        <taxon>Agaricomycetes</taxon>
        <taxon>Agaricomycetidae</taxon>
        <taxon>Agaricales</taxon>
        <taxon>Marasmiineae</taxon>
        <taxon>Physalacriaceae</taxon>
        <taxon>Cylindrobasidium</taxon>
    </lineage>
</organism>
<gene>
    <name evidence="7" type="ORF">CYLTODRAFT_458034</name>
</gene>
<dbReference type="Gene3D" id="4.10.95.10">
    <property type="entry name" value="Cytochrome c oxidase, subunit VIa"/>
    <property type="match status" value="1"/>
</dbReference>
<evidence type="ECO:0000256" key="4">
    <source>
        <dbReference type="ARBA" id="ARBA00023128"/>
    </source>
</evidence>
<comment type="similarity">
    <text evidence="6">Belongs to the cytochrome c oxidase subunit 6A family.</text>
</comment>
<keyword evidence="4" id="KW-0496">Mitochondrion</keyword>
<dbReference type="PIRSF" id="PIRSF000277">
    <property type="entry name" value="COX6A1"/>
    <property type="match status" value="1"/>
</dbReference>
<comment type="subcellular location">
    <subcellularLocation>
        <location evidence="1">Mitochondrion inner membrane</location>
    </subcellularLocation>
</comment>
<dbReference type="Pfam" id="PF02046">
    <property type="entry name" value="COX6A"/>
    <property type="match status" value="1"/>
</dbReference>
<evidence type="ECO:0000256" key="2">
    <source>
        <dbReference type="ARBA" id="ARBA00022792"/>
    </source>
</evidence>
<proteinExistence type="inferred from homology"/>
<dbReference type="AlphaFoldDB" id="A0A0D7AZ68"/>
<dbReference type="STRING" id="1314674.A0A0D7AZ68"/>
<evidence type="ECO:0000256" key="3">
    <source>
        <dbReference type="ARBA" id="ARBA00022946"/>
    </source>
</evidence>
<evidence type="ECO:0000313" key="8">
    <source>
        <dbReference type="Proteomes" id="UP000054007"/>
    </source>
</evidence>
<evidence type="ECO:0000256" key="6">
    <source>
        <dbReference type="RuleBase" id="RU004396"/>
    </source>
</evidence>
<dbReference type="EMBL" id="KN880690">
    <property type="protein sequence ID" value="KIY63517.1"/>
    <property type="molecule type" value="Genomic_DNA"/>
</dbReference>
<accession>A0A0D7AZ68</accession>
<dbReference type="InterPro" id="IPR001349">
    <property type="entry name" value="Cyt_c_oxidase_su6a"/>
</dbReference>
<evidence type="ECO:0000256" key="5">
    <source>
        <dbReference type="ARBA" id="ARBA00023136"/>
    </source>
</evidence>
<dbReference type="PANTHER" id="PTHR11504">
    <property type="entry name" value="CYTOCHROME C OXIDASE POLYPEPTIDE VIA"/>
    <property type="match status" value="1"/>
</dbReference>
<dbReference type="PANTHER" id="PTHR11504:SF0">
    <property type="entry name" value="CYTOCHROME C OXIDASE SUBUNIT"/>
    <property type="match status" value="1"/>
</dbReference>
<dbReference type="GO" id="GO:0030234">
    <property type="term" value="F:enzyme regulator activity"/>
    <property type="evidence" value="ECO:0007669"/>
    <property type="project" value="TreeGrafter"/>
</dbReference>
<keyword evidence="2" id="KW-0999">Mitochondrion inner membrane</keyword>
<protein>
    <submittedName>
        <fullName evidence="7">Mitochondrial cytochrome c oxidase subunit VIa</fullName>
    </submittedName>
</protein>
<evidence type="ECO:0000256" key="1">
    <source>
        <dbReference type="ARBA" id="ARBA00004273"/>
    </source>
</evidence>
<dbReference type="InterPro" id="IPR036418">
    <property type="entry name" value="Cyt_c_oxidase_su6a_sf"/>
</dbReference>
<dbReference type="SUPFAM" id="SSF81411">
    <property type="entry name" value="Mitochondrial cytochrome c oxidase subunit VIa"/>
    <property type="match status" value="1"/>
</dbReference>
<dbReference type="Proteomes" id="UP000054007">
    <property type="component" value="Unassembled WGS sequence"/>
</dbReference>
<evidence type="ECO:0000313" key="7">
    <source>
        <dbReference type="EMBL" id="KIY63517.1"/>
    </source>
</evidence>
<reference evidence="7 8" key="1">
    <citation type="journal article" date="2015" name="Fungal Genet. Biol.">
        <title>Evolution of novel wood decay mechanisms in Agaricales revealed by the genome sequences of Fistulina hepatica and Cylindrobasidium torrendii.</title>
        <authorList>
            <person name="Floudas D."/>
            <person name="Held B.W."/>
            <person name="Riley R."/>
            <person name="Nagy L.G."/>
            <person name="Koehler G."/>
            <person name="Ransdell A.S."/>
            <person name="Younus H."/>
            <person name="Chow J."/>
            <person name="Chiniquy J."/>
            <person name="Lipzen A."/>
            <person name="Tritt A."/>
            <person name="Sun H."/>
            <person name="Haridas S."/>
            <person name="LaButti K."/>
            <person name="Ohm R.A."/>
            <person name="Kues U."/>
            <person name="Blanchette R.A."/>
            <person name="Grigoriev I.V."/>
            <person name="Minto R.E."/>
            <person name="Hibbett D.S."/>
        </authorList>
    </citation>
    <scope>NUCLEOTIDE SEQUENCE [LARGE SCALE GENOMIC DNA]</scope>
    <source>
        <strain evidence="7 8">FP15055 ss-10</strain>
    </source>
</reference>
<sequence>MSLSRTIASAVRPAVRARGYASAVAHSPIIRSELAEGAVEKSAFLKDIAAVEAHGRHTAELWRKISYFVCIPGIAVCAAWVYNLEQAHHEHIEHRKHENDGVYPQPPAYDYLNRRIVPYPWGNNSLFYNPEIQRNMDEAD</sequence>
<dbReference type="GO" id="GO:0006123">
    <property type="term" value="P:mitochondrial electron transport, cytochrome c to oxygen"/>
    <property type="evidence" value="ECO:0007669"/>
    <property type="project" value="TreeGrafter"/>
</dbReference>
<keyword evidence="5" id="KW-0472">Membrane</keyword>
<dbReference type="GO" id="GO:0005743">
    <property type="term" value="C:mitochondrial inner membrane"/>
    <property type="evidence" value="ECO:0007669"/>
    <property type="project" value="UniProtKB-SubCell"/>
</dbReference>